<proteinExistence type="predicted"/>
<dbReference type="AlphaFoldDB" id="A0A8X6T195"/>
<dbReference type="Proteomes" id="UP000887159">
    <property type="component" value="Unassembled WGS sequence"/>
</dbReference>
<reference evidence="1" key="1">
    <citation type="submission" date="2020-08" db="EMBL/GenBank/DDBJ databases">
        <title>Multicomponent nature underlies the extraordinary mechanical properties of spider dragline silk.</title>
        <authorList>
            <person name="Kono N."/>
            <person name="Nakamura H."/>
            <person name="Mori M."/>
            <person name="Yoshida Y."/>
            <person name="Ohtoshi R."/>
            <person name="Malay A.D."/>
            <person name="Moran D.A.P."/>
            <person name="Tomita M."/>
            <person name="Numata K."/>
            <person name="Arakawa K."/>
        </authorList>
    </citation>
    <scope>NUCLEOTIDE SEQUENCE</scope>
</reference>
<organism evidence="1 2">
    <name type="scientific">Trichonephila clavipes</name>
    <name type="common">Golden silk orbweaver</name>
    <name type="synonym">Nephila clavipes</name>
    <dbReference type="NCBI Taxonomy" id="2585209"/>
    <lineage>
        <taxon>Eukaryota</taxon>
        <taxon>Metazoa</taxon>
        <taxon>Ecdysozoa</taxon>
        <taxon>Arthropoda</taxon>
        <taxon>Chelicerata</taxon>
        <taxon>Arachnida</taxon>
        <taxon>Araneae</taxon>
        <taxon>Araneomorphae</taxon>
        <taxon>Entelegynae</taxon>
        <taxon>Araneoidea</taxon>
        <taxon>Nephilidae</taxon>
        <taxon>Trichonephila</taxon>
    </lineage>
</organism>
<name>A0A8X6T195_TRICX</name>
<evidence type="ECO:0000313" key="2">
    <source>
        <dbReference type="Proteomes" id="UP000887159"/>
    </source>
</evidence>
<accession>A0A8X6T195</accession>
<evidence type="ECO:0000313" key="1">
    <source>
        <dbReference type="EMBL" id="GFY21135.1"/>
    </source>
</evidence>
<gene>
    <name evidence="1" type="ORF">TNCV_3991791</name>
</gene>
<keyword evidence="2" id="KW-1185">Reference proteome</keyword>
<protein>
    <submittedName>
        <fullName evidence="1">Uncharacterized protein</fullName>
    </submittedName>
</protein>
<comment type="caution">
    <text evidence="1">The sequence shown here is derived from an EMBL/GenBank/DDBJ whole genome shotgun (WGS) entry which is preliminary data.</text>
</comment>
<sequence length="104" mass="12521">MKTQQGEPVRARNIREKHYNPYIKEQAKSGSKNTRRRDDHNGLKYYALMLKAQYDLDLLGPPDVYKRLGQPMELLVRMYIYVIPKYDLFCELLSMELFRKLFEM</sequence>
<dbReference type="EMBL" id="BMAU01021357">
    <property type="protein sequence ID" value="GFY21135.1"/>
    <property type="molecule type" value="Genomic_DNA"/>
</dbReference>